<reference evidence="2 3" key="1">
    <citation type="submission" date="2019-03" db="EMBL/GenBank/DDBJ databases">
        <title>Genomic Encyclopedia of Archaeal and Bacterial Type Strains, Phase II (KMG-II): from individual species to whole genera.</title>
        <authorList>
            <person name="Goeker M."/>
        </authorList>
    </citation>
    <scope>NUCLEOTIDE SEQUENCE [LARGE SCALE GENOMIC DNA]</scope>
    <source>
        <strain evidence="2 3">DSM 28135</strain>
    </source>
</reference>
<gene>
    <name evidence="2" type="ORF">BXY82_2696</name>
</gene>
<comment type="caution">
    <text evidence="2">The sequence shown here is derived from an EMBL/GenBank/DDBJ whole genome shotgun (WGS) entry which is preliminary data.</text>
</comment>
<evidence type="ECO:0000313" key="3">
    <source>
        <dbReference type="Proteomes" id="UP000294689"/>
    </source>
</evidence>
<protein>
    <submittedName>
        <fullName evidence="2">Uncharacterized protein</fullName>
    </submittedName>
</protein>
<evidence type="ECO:0000256" key="1">
    <source>
        <dbReference type="SAM" id="SignalP"/>
    </source>
</evidence>
<dbReference type="Proteomes" id="UP000294689">
    <property type="component" value="Unassembled WGS sequence"/>
</dbReference>
<keyword evidence="3" id="KW-1185">Reference proteome</keyword>
<sequence length="47" mass="4931">MKKMNFGALALSLALVLTSCSSDDSADRSTHGALKITANATYDNVLN</sequence>
<organism evidence="2 3">
    <name type="scientific">Gelidibacter sediminis</name>
    <dbReference type="NCBI Taxonomy" id="1608710"/>
    <lineage>
        <taxon>Bacteria</taxon>
        <taxon>Pseudomonadati</taxon>
        <taxon>Bacteroidota</taxon>
        <taxon>Flavobacteriia</taxon>
        <taxon>Flavobacteriales</taxon>
        <taxon>Flavobacteriaceae</taxon>
        <taxon>Gelidibacter</taxon>
    </lineage>
</organism>
<dbReference type="EMBL" id="SOBW01000009">
    <property type="protein sequence ID" value="TDU34377.1"/>
    <property type="molecule type" value="Genomic_DNA"/>
</dbReference>
<feature type="signal peptide" evidence="1">
    <location>
        <begin position="1"/>
        <end position="26"/>
    </location>
</feature>
<evidence type="ECO:0000313" key="2">
    <source>
        <dbReference type="EMBL" id="TDU34377.1"/>
    </source>
</evidence>
<name>A0A4R7PJ85_9FLAO</name>
<dbReference type="PROSITE" id="PS51257">
    <property type="entry name" value="PROKAR_LIPOPROTEIN"/>
    <property type="match status" value="1"/>
</dbReference>
<feature type="chain" id="PRO_5020615819" evidence="1">
    <location>
        <begin position="27"/>
        <end position="47"/>
    </location>
</feature>
<dbReference type="AlphaFoldDB" id="A0A4R7PJ85"/>
<dbReference type="RefSeq" id="WP_166643304.1">
    <property type="nucleotide sequence ID" value="NZ_SOBW01000009.1"/>
</dbReference>
<accession>A0A4R7PJ85</accession>
<proteinExistence type="predicted"/>
<keyword evidence="1" id="KW-0732">Signal</keyword>